<keyword evidence="7" id="KW-0732">Signal</keyword>
<evidence type="ECO:0000256" key="4">
    <source>
        <dbReference type="ARBA" id="ARBA00023136"/>
    </source>
</evidence>
<accession>A0A8S1FAQ0</accession>
<dbReference type="PROSITE" id="PS50268">
    <property type="entry name" value="CADHERIN_2"/>
    <property type="match status" value="4"/>
</dbReference>
<gene>
    <name evidence="9" type="ORF">CBOVIS_LOCUS12384</name>
</gene>
<dbReference type="PANTHER" id="PTHR24027">
    <property type="entry name" value="CADHERIN-23"/>
    <property type="match status" value="1"/>
</dbReference>
<evidence type="ECO:0000256" key="5">
    <source>
        <dbReference type="PROSITE-ProRule" id="PRU00043"/>
    </source>
</evidence>
<evidence type="ECO:0000313" key="10">
    <source>
        <dbReference type="Proteomes" id="UP000494206"/>
    </source>
</evidence>
<dbReference type="PROSITE" id="PS00232">
    <property type="entry name" value="CADHERIN_1"/>
    <property type="match status" value="1"/>
</dbReference>
<keyword evidence="10" id="KW-1185">Reference proteome</keyword>
<dbReference type="InterPro" id="IPR020894">
    <property type="entry name" value="Cadherin_CS"/>
</dbReference>
<proteinExistence type="predicted"/>
<dbReference type="GO" id="GO:0016477">
    <property type="term" value="P:cell migration"/>
    <property type="evidence" value="ECO:0007669"/>
    <property type="project" value="TreeGrafter"/>
</dbReference>
<dbReference type="Proteomes" id="UP000494206">
    <property type="component" value="Unassembled WGS sequence"/>
</dbReference>
<keyword evidence="6" id="KW-0812">Transmembrane</keyword>
<evidence type="ECO:0000256" key="1">
    <source>
        <dbReference type="ARBA" id="ARBA00004370"/>
    </source>
</evidence>
<dbReference type="GO" id="GO:0005509">
    <property type="term" value="F:calcium ion binding"/>
    <property type="evidence" value="ECO:0007669"/>
    <property type="project" value="UniProtKB-UniRule"/>
</dbReference>
<evidence type="ECO:0000256" key="6">
    <source>
        <dbReference type="SAM" id="Phobius"/>
    </source>
</evidence>
<dbReference type="SMART" id="SM00112">
    <property type="entry name" value="CA"/>
    <property type="match status" value="3"/>
</dbReference>
<keyword evidence="3 5" id="KW-0106">Calcium</keyword>
<organism evidence="9 10">
    <name type="scientific">Caenorhabditis bovis</name>
    <dbReference type="NCBI Taxonomy" id="2654633"/>
    <lineage>
        <taxon>Eukaryota</taxon>
        <taxon>Metazoa</taxon>
        <taxon>Ecdysozoa</taxon>
        <taxon>Nematoda</taxon>
        <taxon>Chromadorea</taxon>
        <taxon>Rhabditida</taxon>
        <taxon>Rhabditina</taxon>
        <taxon>Rhabditomorpha</taxon>
        <taxon>Rhabditoidea</taxon>
        <taxon>Rhabditidae</taxon>
        <taxon>Peloderinae</taxon>
        <taxon>Caenorhabditis</taxon>
    </lineage>
</organism>
<protein>
    <recommendedName>
        <fullName evidence="8">Cadherin domain-containing protein</fullName>
    </recommendedName>
</protein>
<keyword evidence="4 6" id="KW-0472">Membrane</keyword>
<dbReference type="GO" id="GO:0007156">
    <property type="term" value="P:homophilic cell adhesion via plasma membrane adhesion molecules"/>
    <property type="evidence" value="ECO:0007669"/>
    <property type="project" value="InterPro"/>
</dbReference>
<reference evidence="9 10" key="1">
    <citation type="submission" date="2020-04" db="EMBL/GenBank/DDBJ databases">
        <authorList>
            <person name="Laetsch R D."/>
            <person name="Stevens L."/>
            <person name="Kumar S."/>
            <person name="Blaxter L. M."/>
        </authorList>
    </citation>
    <scope>NUCLEOTIDE SEQUENCE [LARGE SCALE GENOMIC DNA]</scope>
</reference>
<dbReference type="Pfam" id="PF00028">
    <property type="entry name" value="Cadherin"/>
    <property type="match status" value="1"/>
</dbReference>
<feature type="domain" description="Cadherin" evidence="8">
    <location>
        <begin position="842"/>
        <end position="953"/>
    </location>
</feature>
<evidence type="ECO:0000313" key="9">
    <source>
        <dbReference type="EMBL" id="CAB3410936.1"/>
    </source>
</evidence>
<dbReference type="EMBL" id="CADEPM010000012">
    <property type="protein sequence ID" value="CAB3410936.1"/>
    <property type="molecule type" value="Genomic_DNA"/>
</dbReference>
<feature type="transmembrane region" description="Helical" evidence="6">
    <location>
        <begin position="1273"/>
        <end position="1297"/>
    </location>
</feature>
<evidence type="ECO:0000256" key="2">
    <source>
        <dbReference type="ARBA" id="ARBA00022737"/>
    </source>
</evidence>
<dbReference type="PRINTS" id="PR00205">
    <property type="entry name" value="CADHERIN"/>
</dbReference>
<dbReference type="GO" id="GO:0045296">
    <property type="term" value="F:cadherin binding"/>
    <property type="evidence" value="ECO:0007669"/>
    <property type="project" value="TreeGrafter"/>
</dbReference>
<sequence length="1384" mass="153600">MMGVLPLLCLIFATTATAKELLELPTTTFKIPRNAQEGDVIFGDGEVRAKQELTEPLNLQLDGSNPLPVAINNSLVDPGEPIRFILVNKNAFENGKRTLKIQAIGVISGNLQETPIKFEIESNSELPHFVDVPRFVIKNDFHEKESAIVKMTSTIPEGSTIQLVGEQKDRVRATFDNDSVMLETVPCEECPEISFPVNLMLVVSNEDNHVATGIVFIKDEGSQGNNLKIDKKLYKTVIEEHTADQEKLLRVTATGNTSEILYSLRDASGLFSIHPKEGILSILHPEFLTISSFGESVELTVIAFDGHNTDSSKIVVEISPEIEKSVVFGFPKDEYILRANMTQSNIGNIKAVSPTGKGLIYHVTEGPADLYKVDENGDVFYLGEKTKEGRADDITVTVQIANDGLRMAVAMVNVVLDGVGSNPIALNDEADKILTLSIDEEPGVIIDSIQFLDKDGDEALLKFIITNVTGIDMFGNSLGNLTDYIDVKSGDDGDAHILVKKKLDEKLASIQVIVEGEDEAHPNEPTASVSRTILIEQSDSPAKITDFNIVPLPEQIEIPRASRPNSFVYKIIVVPSSIENLKFTIEPDHLFQIDSHGEIRTTERLSNEKPEIPFRVVVENEMIRKNVSSIVVLPKKRDARFTEDEYNEKLMTNTPIGTIVARVLAKSAEDEPIEDDFVLKGSHAQFFRINGKGEIKTSEEIGTTDLKQFDMLVALKSEPKVNAQIHITREQPRTSHLKIADDQVFATVYDNLPPNSFVARIEAPDEKDVAFKLTSDDSRLLKLFAIDNSGIIRSTHFLNGAVGMHHLGVLANTIDNAGVRTANATVIIDVLKSNECAPKFKPEVNNLFYIKENSQNDTLIGNIEVENLNSKCDIKYGIYDSETKMIVQNDGRVRVDEITGEIRTAKEFDYEKTKRFNTILAIASGRNHMQKIGADVEIMDQDDYAVHFEQPQQTVEIEENAPTGTVVATVRAIEMDHQPVFYHLGSRSPPQFSLHSTSGQVTVEQAIDRESDEQFVIEIGASNAENTPQSVWPTMMKLVIRVKDVNDNGPKFDKPLYNVVIDKDIVVGSKIVQLHASDPDVSDERKKLDYTITSTSFEYRGMSRNTEEVFDVKRADGVVFNVQPLRNYVGGVFHIQTQVNDLVDGSLGKSSVRVFVHDDGDVLTAELGYKPSTVTPQVVDEMADEFSNATGLTAVPKRVVYRSPHGLMSPNAVDLEMIFFNKSSSEIVVAENMLALCEKQKAQLHNFPVLRKHQTLAQASLKRDAEFGVPIELVFIIVGFVALLAITLSICGLMVCYDRTKYQREKRQMENDAAIKEAIKLPPNRSPALISFKHYPSPTPDLMHRPIPNGDKHMYKPLTLNERVGSYAVQQASITVAENEEKIA</sequence>
<comment type="caution">
    <text evidence="9">The sequence shown here is derived from an EMBL/GenBank/DDBJ whole genome shotgun (WGS) entry which is preliminary data.</text>
</comment>
<dbReference type="CDD" id="cd11304">
    <property type="entry name" value="Cadherin_repeat"/>
    <property type="match status" value="3"/>
</dbReference>
<evidence type="ECO:0000256" key="3">
    <source>
        <dbReference type="ARBA" id="ARBA00022837"/>
    </source>
</evidence>
<feature type="chain" id="PRO_5035786589" description="Cadherin domain-containing protein" evidence="7">
    <location>
        <begin position="19"/>
        <end position="1384"/>
    </location>
</feature>
<feature type="domain" description="Cadherin" evidence="8">
    <location>
        <begin position="949"/>
        <end position="1052"/>
    </location>
</feature>
<keyword evidence="2" id="KW-0677">Repeat</keyword>
<dbReference type="InterPro" id="IPR002126">
    <property type="entry name" value="Cadherin-like_dom"/>
</dbReference>
<evidence type="ECO:0000256" key="7">
    <source>
        <dbReference type="SAM" id="SignalP"/>
    </source>
</evidence>
<dbReference type="InterPro" id="IPR039808">
    <property type="entry name" value="Cadherin"/>
</dbReference>
<evidence type="ECO:0000259" key="8">
    <source>
        <dbReference type="PROSITE" id="PS50268"/>
    </source>
</evidence>
<dbReference type="InterPro" id="IPR015919">
    <property type="entry name" value="Cadherin-like_sf"/>
</dbReference>
<dbReference type="SUPFAM" id="SSF49313">
    <property type="entry name" value="Cadherin-like"/>
    <property type="match status" value="6"/>
</dbReference>
<name>A0A8S1FAQ0_9PELO</name>
<feature type="signal peptide" evidence="7">
    <location>
        <begin position="1"/>
        <end position="18"/>
    </location>
</feature>
<feature type="domain" description="Cadherin" evidence="8">
    <location>
        <begin position="740"/>
        <end position="840"/>
    </location>
</feature>
<comment type="subcellular location">
    <subcellularLocation>
        <location evidence="1">Membrane</location>
    </subcellularLocation>
</comment>
<keyword evidence="6" id="KW-1133">Transmembrane helix</keyword>
<dbReference type="Gene3D" id="2.60.40.60">
    <property type="entry name" value="Cadherins"/>
    <property type="match status" value="5"/>
</dbReference>
<dbReference type="PANTHER" id="PTHR24027:SF442">
    <property type="entry name" value="PROTOCADHERIN-15 ISOFORM X1"/>
    <property type="match status" value="1"/>
</dbReference>
<dbReference type="GO" id="GO:0016342">
    <property type="term" value="C:catenin complex"/>
    <property type="evidence" value="ECO:0007669"/>
    <property type="project" value="TreeGrafter"/>
</dbReference>
<dbReference type="OrthoDB" id="9990384at2759"/>
<feature type="domain" description="Cadherin" evidence="8">
    <location>
        <begin position="1053"/>
        <end position="1173"/>
    </location>
</feature>
<dbReference type="GO" id="GO:0008013">
    <property type="term" value="F:beta-catenin binding"/>
    <property type="evidence" value="ECO:0007669"/>
    <property type="project" value="TreeGrafter"/>
</dbReference>